<evidence type="ECO:0008006" key="6">
    <source>
        <dbReference type="Google" id="ProtNLM"/>
    </source>
</evidence>
<comment type="similarity">
    <text evidence="1">Belongs to the V-ATPase F subunit family.</text>
</comment>
<evidence type="ECO:0000256" key="1">
    <source>
        <dbReference type="ARBA" id="ARBA00010148"/>
    </source>
</evidence>
<dbReference type="InterPro" id="IPR008218">
    <property type="entry name" value="ATPase_V1-cplx_f_g_su"/>
</dbReference>
<protein>
    <recommendedName>
        <fullName evidence="6">V-type ATP synthase subunit F</fullName>
    </recommendedName>
</protein>
<reference evidence="4 5" key="1">
    <citation type="journal article" date="2016" name="Nat. Commun.">
        <title>Thousands of microbial genomes shed light on interconnected biogeochemical processes in an aquifer system.</title>
        <authorList>
            <person name="Anantharaman K."/>
            <person name="Brown C.T."/>
            <person name="Hug L.A."/>
            <person name="Sharon I."/>
            <person name="Castelle C.J."/>
            <person name="Probst A.J."/>
            <person name="Thomas B.C."/>
            <person name="Singh A."/>
            <person name="Wilkins M.J."/>
            <person name="Karaoz U."/>
            <person name="Brodie E.L."/>
            <person name="Williams K.H."/>
            <person name="Hubbard S.S."/>
            <person name="Banfield J.F."/>
        </authorList>
    </citation>
    <scope>NUCLEOTIDE SEQUENCE [LARGE SCALE GENOMIC DNA]</scope>
</reference>
<sequence>MKIAIIGNHNVILGFKALGVDAFSVENKSEAERAVDEIKQKNNYGIVFITEDFMDKAKEKLEELKKDALPAIVPIPSHIKTGAGLRNLKKIVERAVGSDILFK</sequence>
<keyword evidence="3" id="KW-0406">Ion transport</keyword>
<accession>A0A1F5S771</accession>
<name>A0A1F5S771_9BACT</name>
<dbReference type="STRING" id="1797985.A2Y83_04695"/>
<dbReference type="AlphaFoldDB" id="A0A1F5S771"/>
<keyword evidence="2" id="KW-0813">Transport</keyword>
<comment type="caution">
    <text evidence="4">The sequence shown here is derived from an EMBL/GenBank/DDBJ whole genome shotgun (WGS) entry which is preliminary data.</text>
</comment>
<gene>
    <name evidence="4" type="ORF">A2Y83_04695</name>
</gene>
<dbReference type="Gene3D" id="3.40.50.10580">
    <property type="entry name" value="ATPase, V1 complex, subunit F"/>
    <property type="match status" value="1"/>
</dbReference>
<organism evidence="4 5">
    <name type="scientific">Candidatus Falkowbacteria bacterium RBG_13_39_14</name>
    <dbReference type="NCBI Taxonomy" id="1797985"/>
    <lineage>
        <taxon>Bacteria</taxon>
        <taxon>Candidatus Falkowiibacteriota</taxon>
    </lineage>
</organism>
<proteinExistence type="inferred from homology"/>
<dbReference type="Pfam" id="PF01990">
    <property type="entry name" value="ATP-synt_F"/>
    <property type="match status" value="1"/>
</dbReference>
<evidence type="ECO:0000313" key="5">
    <source>
        <dbReference type="Proteomes" id="UP000178323"/>
    </source>
</evidence>
<dbReference type="SUPFAM" id="SSF159468">
    <property type="entry name" value="AtpF-like"/>
    <property type="match status" value="1"/>
</dbReference>
<dbReference type="GO" id="GO:0046961">
    <property type="term" value="F:proton-transporting ATPase activity, rotational mechanism"/>
    <property type="evidence" value="ECO:0007669"/>
    <property type="project" value="InterPro"/>
</dbReference>
<dbReference type="EMBL" id="MFFS01000031">
    <property type="protein sequence ID" value="OGF22283.1"/>
    <property type="molecule type" value="Genomic_DNA"/>
</dbReference>
<evidence type="ECO:0000313" key="4">
    <source>
        <dbReference type="EMBL" id="OGF22283.1"/>
    </source>
</evidence>
<dbReference type="InterPro" id="IPR036906">
    <property type="entry name" value="ATPase_V1_fsu_sf"/>
</dbReference>
<dbReference type="Proteomes" id="UP000178323">
    <property type="component" value="Unassembled WGS sequence"/>
</dbReference>
<evidence type="ECO:0000256" key="2">
    <source>
        <dbReference type="ARBA" id="ARBA00022448"/>
    </source>
</evidence>
<evidence type="ECO:0000256" key="3">
    <source>
        <dbReference type="ARBA" id="ARBA00023065"/>
    </source>
</evidence>